<feature type="coiled-coil region" evidence="9">
    <location>
        <begin position="270"/>
        <end position="314"/>
    </location>
</feature>
<evidence type="ECO:0000256" key="9">
    <source>
        <dbReference type="SAM" id="Coils"/>
    </source>
</evidence>
<keyword evidence="5" id="KW-0547">Nucleotide-binding</keyword>
<keyword evidence="12" id="KW-0614">Plasmid</keyword>
<feature type="domain" description="Signal transduction histidine kinase subgroup 3 dimerisation and phosphoacceptor" evidence="11">
    <location>
        <begin position="318"/>
        <end position="378"/>
    </location>
</feature>
<keyword evidence="7" id="KW-0067">ATP-binding</keyword>
<dbReference type="EMBL" id="JALAYX010000010">
    <property type="protein sequence ID" value="MCJ8240751.1"/>
    <property type="molecule type" value="Genomic_DNA"/>
</dbReference>
<dbReference type="InterPro" id="IPR050482">
    <property type="entry name" value="Sensor_HK_TwoCompSys"/>
</dbReference>
<evidence type="ECO:0000256" key="1">
    <source>
        <dbReference type="ARBA" id="ARBA00000085"/>
    </source>
</evidence>
<proteinExistence type="predicted"/>
<keyword evidence="3" id="KW-0597">Phosphoprotein</keyword>
<keyword evidence="8" id="KW-0902">Two-component regulatory system</keyword>
<gene>
    <name evidence="12" type="ORF">MKJ03_20705</name>
</gene>
<name>A0ABT0D5S4_9HYPH</name>
<keyword evidence="10" id="KW-0812">Transmembrane</keyword>
<keyword evidence="9" id="KW-0175">Coiled coil</keyword>
<evidence type="ECO:0000256" key="7">
    <source>
        <dbReference type="ARBA" id="ARBA00022840"/>
    </source>
</evidence>
<keyword evidence="4" id="KW-0808">Transferase</keyword>
<evidence type="ECO:0000313" key="12">
    <source>
        <dbReference type="EMBL" id="MCJ8240751.1"/>
    </source>
</evidence>
<organism evidence="12 13">
    <name type="scientific">Peteryoungia algae</name>
    <dbReference type="NCBI Taxonomy" id="2919917"/>
    <lineage>
        <taxon>Bacteria</taxon>
        <taxon>Pseudomonadati</taxon>
        <taxon>Pseudomonadota</taxon>
        <taxon>Alphaproteobacteria</taxon>
        <taxon>Hyphomicrobiales</taxon>
        <taxon>Rhizobiaceae</taxon>
        <taxon>Peteryoungia</taxon>
    </lineage>
</organism>
<dbReference type="Pfam" id="PF07730">
    <property type="entry name" value="HisKA_3"/>
    <property type="match status" value="1"/>
</dbReference>
<evidence type="ECO:0000256" key="5">
    <source>
        <dbReference type="ARBA" id="ARBA00022741"/>
    </source>
</evidence>
<dbReference type="Gene3D" id="1.20.5.1930">
    <property type="match status" value="1"/>
</dbReference>
<evidence type="ECO:0000313" key="13">
    <source>
        <dbReference type="Proteomes" id="UP001522662"/>
    </source>
</evidence>
<evidence type="ECO:0000256" key="2">
    <source>
        <dbReference type="ARBA" id="ARBA00012438"/>
    </source>
</evidence>
<dbReference type="RefSeq" id="WP_245138068.1">
    <property type="nucleotide sequence ID" value="NZ_CP128477.1"/>
</dbReference>
<keyword evidence="6 12" id="KW-0418">Kinase</keyword>
<accession>A0ABT0D5S4</accession>
<evidence type="ECO:0000256" key="8">
    <source>
        <dbReference type="ARBA" id="ARBA00023012"/>
    </source>
</evidence>
<evidence type="ECO:0000259" key="11">
    <source>
        <dbReference type="Pfam" id="PF07730"/>
    </source>
</evidence>
<keyword evidence="13" id="KW-1185">Reference proteome</keyword>
<comment type="caution">
    <text evidence="12">The sequence shown here is derived from an EMBL/GenBank/DDBJ whole genome shotgun (WGS) entry which is preliminary data.</text>
</comment>
<evidence type="ECO:0000256" key="6">
    <source>
        <dbReference type="ARBA" id="ARBA00022777"/>
    </source>
</evidence>
<dbReference type="PANTHER" id="PTHR24421:SF10">
    <property type="entry name" value="NITRATE_NITRITE SENSOR PROTEIN NARQ"/>
    <property type="match status" value="1"/>
</dbReference>
<comment type="catalytic activity">
    <reaction evidence="1">
        <text>ATP + protein L-histidine = ADP + protein N-phospho-L-histidine.</text>
        <dbReference type="EC" id="2.7.13.3"/>
    </reaction>
</comment>
<dbReference type="EC" id="2.7.13.3" evidence="2"/>
<keyword evidence="10" id="KW-1133">Transmembrane helix</keyword>
<protein>
    <recommendedName>
        <fullName evidence="2">histidine kinase</fullName>
        <ecNumber evidence="2">2.7.13.3</ecNumber>
    </recommendedName>
</protein>
<evidence type="ECO:0000256" key="10">
    <source>
        <dbReference type="SAM" id="Phobius"/>
    </source>
</evidence>
<evidence type="ECO:0000256" key="4">
    <source>
        <dbReference type="ARBA" id="ARBA00022679"/>
    </source>
</evidence>
<keyword evidence="10" id="KW-0472">Membrane</keyword>
<sequence length="517" mass="57105">MHQSKLKCRQEKALERVRVKARGGRGADAEILDRTRPGVMNTKWNAFLPEPAPPSLVESAWLRLKSLSLSAQFLIAASLIVFGLMTGVSLFVAAQVEKAALNAAGSAGAVRLQTLVAPLLERAEDGEFRFDEQFQARVSSLIGTGPPGQRVTNIKIWSADGRQVYPLAPADGPELFEELERALAGETIVSRTTVAKHSYTDEEEAQSLLEVYSPLVRSPEGEVLLAGEVYEESEVLERQIAETRQTSMAGVLLLSVPMLSLLYLVVRRGAQLIEQQRRTLKESLRNAIELSVENNRLRLLADNARTEAGKLNERILDQIGADLHDGSVQLLTLLKLRLSDLVTPRPDVSPEMRDALTKILDLVGSVLDEVRNLSAGLVLPELEDASIDEALQLATKRYLEITGRETVLTGCAGTDLRIPDLSICLYRFVLEGLMNSYRHANGNSQMVRCSYKSGRLFVAVVDIGQRPVFSSKREVQRARLGKVSQKRRVRTFGGRVRYFPRRNGSFVVASLPIGNVD</sequence>
<dbReference type="Gene3D" id="3.30.565.10">
    <property type="entry name" value="Histidine kinase-like ATPase, C-terminal domain"/>
    <property type="match status" value="1"/>
</dbReference>
<dbReference type="GO" id="GO:0016301">
    <property type="term" value="F:kinase activity"/>
    <property type="evidence" value="ECO:0007669"/>
    <property type="project" value="UniProtKB-KW"/>
</dbReference>
<reference evidence="12 13" key="1">
    <citation type="submission" date="2022-03" db="EMBL/GenBank/DDBJ databases">
        <title>Rhizobium SSM4.3 sp. nov., isolated from Sediment (Gouqi Island).</title>
        <authorList>
            <person name="Chen G."/>
        </authorList>
    </citation>
    <scope>NUCLEOTIDE SEQUENCE [LARGE SCALE GENOMIC DNA]</scope>
    <source>
        <strain evidence="12 13">SSM4.3</strain>
        <plasmid evidence="12">unnamed</plasmid>
    </source>
</reference>
<evidence type="ECO:0000256" key="3">
    <source>
        <dbReference type="ARBA" id="ARBA00022553"/>
    </source>
</evidence>
<dbReference type="InterPro" id="IPR011712">
    <property type="entry name" value="Sig_transdc_His_kin_sub3_dim/P"/>
</dbReference>
<dbReference type="InterPro" id="IPR036890">
    <property type="entry name" value="HATPase_C_sf"/>
</dbReference>
<feature type="transmembrane region" description="Helical" evidence="10">
    <location>
        <begin position="73"/>
        <end position="94"/>
    </location>
</feature>
<geneLocation type="plasmid" evidence="12">
    <name>unnamed</name>
</geneLocation>
<dbReference type="PANTHER" id="PTHR24421">
    <property type="entry name" value="NITRATE/NITRITE SENSOR PROTEIN NARX-RELATED"/>
    <property type="match status" value="1"/>
</dbReference>
<dbReference type="Proteomes" id="UP001522662">
    <property type="component" value="Unassembled WGS sequence"/>
</dbReference>